<dbReference type="Pfam" id="PF04601">
    <property type="entry name" value="DUF569"/>
    <property type="match status" value="1"/>
</dbReference>
<protein>
    <submittedName>
        <fullName evidence="3">Uncharacterized protein</fullName>
    </submittedName>
</protein>
<dbReference type="InterPro" id="IPR054726">
    <property type="entry name" value="Ubiq_DUF569-assoc"/>
</dbReference>
<feature type="domain" description="DUF569" evidence="1">
    <location>
        <begin position="3"/>
        <end position="144"/>
    </location>
</feature>
<dbReference type="EMBL" id="NCVQ01000010">
    <property type="protein sequence ID" value="PWZ05794.1"/>
    <property type="molecule type" value="Genomic_DNA"/>
</dbReference>
<accession>A0A3L6DB34</accession>
<evidence type="ECO:0000259" key="2">
    <source>
        <dbReference type="Pfam" id="PF22932"/>
    </source>
</evidence>
<comment type="caution">
    <text evidence="3">The sequence shown here is derived from an EMBL/GenBank/DDBJ whole genome shotgun (WGS) entry which is preliminary data.</text>
</comment>
<gene>
    <name evidence="3" type="ORF">Zm00014a_023957</name>
</gene>
<reference evidence="3 4" key="1">
    <citation type="journal article" date="2018" name="Nat. Genet.">
        <title>Extensive intraspecific gene order and gene structural variations between Mo17 and other maize genomes.</title>
        <authorList>
            <person name="Sun S."/>
            <person name="Zhou Y."/>
            <person name="Chen J."/>
            <person name="Shi J."/>
            <person name="Zhao H."/>
            <person name="Zhao H."/>
            <person name="Song W."/>
            <person name="Zhang M."/>
            <person name="Cui Y."/>
            <person name="Dong X."/>
            <person name="Liu H."/>
            <person name="Ma X."/>
            <person name="Jiao Y."/>
            <person name="Wang B."/>
            <person name="Wei X."/>
            <person name="Stein J.C."/>
            <person name="Glaubitz J.C."/>
            <person name="Lu F."/>
            <person name="Yu G."/>
            <person name="Liang C."/>
            <person name="Fengler K."/>
            <person name="Li B."/>
            <person name="Rafalski A."/>
            <person name="Schnable P.S."/>
            <person name="Ware D.H."/>
            <person name="Buckler E.S."/>
            <person name="Lai J."/>
        </authorList>
    </citation>
    <scope>NUCLEOTIDE SEQUENCE [LARGE SCALE GENOMIC DNA]</scope>
    <source>
        <strain evidence="4">cv. Missouri 17</strain>
        <tissue evidence="3">Seedling</tissue>
    </source>
</reference>
<organism evidence="3 4">
    <name type="scientific">Zea mays</name>
    <name type="common">Maize</name>
    <dbReference type="NCBI Taxonomy" id="4577"/>
    <lineage>
        <taxon>Eukaryota</taxon>
        <taxon>Viridiplantae</taxon>
        <taxon>Streptophyta</taxon>
        <taxon>Embryophyta</taxon>
        <taxon>Tracheophyta</taxon>
        <taxon>Spermatophyta</taxon>
        <taxon>Magnoliopsida</taxon>
        <taxon>Liliopsida</taxon>
        <taxon>Poales</taxon>
        <taxon>Poaceae</taxon>
        <taxon>PACMAD clade</taxon>
        <taxon>Panicoideae</taxon>
        <taxon>Andropogonodae</taxon>
        <taxon>Andropogoneae</taxon>
        <taxon>Tripsacinae</taxon>
        <taxon>Zea</taxon>
    </lineage>
</organism>
<name>A0A3L6DB34_MAIZE</name>
<dbReference type="Pfam" id="PF22932">
    <property type="entry name" value="Ubiq_DUF_assoc"/>
    <property type="match status" value="1"/>
</dbReference>
<dbReference type="AlphaFoldDB" id="A0A3L6DB34"/>
<evidence type="ECO:0000259" key="1">
    <source>
        <dbReference type="Pfam" id="PF04601"/>
    </source>
</evidence>
<evidence type="ECO:0000313" key="4">
    <source>
        <dbReference type="Proteomes" id="UP000251960"/>
    </source>
</evidence>
<dbReference type="PANTHER" id="PTHR31205">
    <property type="entry name" value="ACTIN CROSS-LINKING PROTEIN (DUF569)"/>
    <property type="match status" value="1"/>
</dbReference>
<feature type="domain" description="DUF569" evidence="2">
    <location>
        <begin position="185"/>
        <end position="260"/>
    </location>
</feature>
<dbReference type="Proteomes" id="UP000251960">
    <property type="component" value="Chromosome 9"/>
</dbReference>
<evidence type="ECO:0000313" key="3">
    <source>
        <dbReference type="EMBL" id="PWZ05794.1"/>
    </source>
</evidence>
<dbReference type="PANTHER" id="PTHR31205:SF26">
    <property type="entry name" value="DUF569 DOMAIN-CONTAINING PROTEIN"/>
    <property type="match status" value="1"/>
</dbReference>
<sequence length="288" mass="32558">MNRFPDRGFVRLRNRAYGTYLFADDDGAGVMLKPHRASLQAVWQVDRVVRRGRGYIVLRSAAYGRHLICATGTSWVDQSHEAYHTVQGNYNNPEQVDILWAPVHRLDNVHVVMLQGLDCQRILRACAPNTPFFRYVFVDAFQRSTNYGTMADWTVETIPVRPAPTVIPLPVPPLTEGVTPLIVLRRIKYVRADANGLFNPGAWLSWLFVGNSLLQLKQDLEMLLNVSNITMYVRAGPFARWTPLVIDLPSHPADMEIFVMTAMTPGESFAKKFSALCVELVCFVIHIS</sequence>
<dbReference type="InterPro" id="IPR008999">
    <property type="entry name" value="Actin-crosslinking"/>
</dbReference>
<dbReference type="SUPFAM" id="SSF50405">
    <property type="entry name" value="Actin-crosslinking proteins"/>
    <property type="match status" value="1"/>
</dbReference>
<dbReference type="ExpressionAtlas" id="A0A3L6DB34">
    <property type="expression patterns" value="baseline"/>
</dbReference>
<proteinExistence type="predicted"/>
<dbReference type="InterPro" id="IPR007679">
    <property type="entry name" value="DUF569"/>
</dbReference>